<reference evidence="3" key="3">
    <citation type="submission" date="2022-06" db="UniProtKB">
        <authorList>
            <consortium name="EnsemblMetazoa"/>
        </authorList>
    </citation>
    <scope>IDENTIFICATION</scope>
</reference>
<dbReference type="EnsemblMetazoa" id="SSS_1291s_mrna">
    <property type="protein sequence ID" value="KAF7492590.1"/>
    <property type="gene ID" value="SSS_1291"/>
</dbReference>
<dbReference type="AlphaFoldDB" id="A0A834RA00"/>
<sequence length="513" mass="61135">MESNVAISIRRNLQQKLLNYFKITNCDRKNLSDNEGFIATRIEDPKLSRLQLDERQLFLKIQEKLLFDPIEISLEKKKKNSNDRGEHNDSEFDHEDDDHSEKQQSQNSEARKFSKTIDIDRNDDLKKNKESRSKIVCRQRRPNLRNEYYYVSRNIHIFHCIRYSFSSIQSQKFLQTFDGQEQVRNTFESSRNMVTVIVPEEEIAKLSKILLISTQSIKQAKRHSHKYRNTRWHRQLNLGVNFKSFFFRTNFKFLKNGNDKLFIKTLPARSLSIDELIQHDHSYAFSQPAAFNRIESKNDSTNGASNEIVRPKSIHRFNLYRIFNVKKSKLKRTVVKKHLEISIVQDWTPSCDDPLVVIEPPKSYLDPMFDSTAKIKFQSFKSYENFIEWEREQRRKRKTELVNETKSSIFQISDQEIEFEQILQSMNLKMDLNVINDPEKLKLIWLYLLNKTDPRDRKMLKLVHEQIQIFRNQNRFKLFRKRSNPKIESLIETLPHNGLVIKPVTLDDLQNES</sequence>
<keyword evidence="4" id="KW-1185">Reference proteome</keyword>
<evidence type="ECO:0000313" key="4">
    <source>
        <dbReference type="Proteomes" id="UP000070412"/>
    </source>
</evidence>
<feature type="region of interest" description="Disordered" evidence="1">
    <location>
        <begin position="78"/>
        <end position="114"/>
    </location>
</feature>
<gene>
    <name evidence="2" type="ORF">SSS_1291</name>
</gene>
<accession>A0A834RA00</accession>
<dbReference type="Proteomes" id="UP000070412">
    <property type="component" value="Unassembled WGS sequence"/>
</dbReference>
<evidence type="ECO:0000313" key="2">
    <source>
        <dbReference type="EMBL" id="KAF7492590.1"/>
    </source>
</evidence>
<reference evidence="4" key="1">
    <citation type="journal article" date="2020" name="PLoS Negl. Trop. Dis.">
        <title>High-quality nuclear genome for Sarcoptes scabiei-A critical resource for a neglected parasite.</title>
        <authorList>
            <person name="Korhonen P.K."/>
            <person name="Gasser R.B."/>
            <person name="Ma G."/>
            <person name="Wang T."/>
            <person name="Stroehlein A.J."/>
            <person name="Young N.D."/>
            <person name="Ang C.S."/>
            <person name="Fernando D.D."/>
            <person name="Lu H.C."/>
            <person name="Taylor S."/>
            <person name="Reynolds S.L."/>
            <person name="Mofiz E."/>
            <person name="Najaraj S.H."/>
            <person name="Gowda H."/>
            <person name="Madugundu A."/>
            <person name="Renuse S."/>
            <person name="Holt D."/>
            <person name="Pandey A."/>
            <person name="Papenfuss A.T."/>
            <person name="Fischer K."/>
        </authorList>
    </citation>
    <scope>NUCLEOTIDE SEQUENCE [LARGE SCALE GENOMIC DNA]</scope>
</reference>
<name>A0A834RA00_SARSC</name>
<evidence type="ECO:0000313" key="3">
    <source>
        <dbReference type="EnsemblMetazoa" id="KAF7492590.1"/>
    </source>
</evidence>
<organism evidence="2">
    <name type="scientific">Sarcoptes scabiei</name>
    <name type="common">Itch mite</name>
    <name type="synonym">Acarus scabiei</name>
    <dbReference type="NCBI Taxonomy" id="52283"/>
    <lineage>
        <taxon>Eukaryota</taxon>
        <taxon>Metazoa</taxon>
        <taxon>Ecdysozoa</taxon>
        <taxon>Arthropoda</taxon>
        <taxon>Chelicerata</taxon>
        <taxon>Arachnida</taxon>
        <taxon>Acari</taxon>
        <taxon>Acariformes</taxon>
        <taxon>Sarcoptiformes</taxon>
        <taxon>Astigmata</taxon>
        <taxon>Psoroptidia</taxon>
        <taxon>Sarcoptoidea</taxon>
        <taxon>Sarcoptidae</taxon>
        <taxon>Sarcoptinae</taxon>
        <taxon>Sarcoptes</taxon>
    </lineage>
</organism>
<proteinExistence type="predicted"/>
<evidence type="ECO:0000256" key="1">
    <source>
        <dbReference type="SAM" id="MobiDB-lite"/>
    </source>
</evidence>
<feature type="compositionally biased region" description="Basic and acidic residues" evidence="1">
    <location>
        <begin position="80"/>
        <end position="102"/>
    </location>
</feature>
<dbReference type="OrthoDB" id="10357742at2759"/>
<protein>
    <submittedName>
        <fullName evidence="2 3">Uncharacterized protein</fullName>
    </submittedName>
</protein>
<reference evidence="2" key="2">
    <citation type="submission" date="2020-01" db="EMBL/GenBank/DDBJ databases">
        <authorList>
            <person name="Korhonen P.K.K."/>
            <person name="Guangxu M.G."/>
            <person name="Wang T.W."/>
            <person name="Stroehlein A.J.S."/>
            <person name="Young N.D."/>
            <person name="Ang C.-S.A."/>
            <person name="Fernando D.W.F."/>
            <person name="Lu H.L."/>
            <person name="Taylor S.T."/>
            <person name="Ehtesham M.E.M."/>
            <person name="Najaraj S.H.N."/>
            <person name="Harsha G.H.G."/>
            <person name="Madugundu A.M."/>
            <person name="Renuse S.R."/>
            <person name="Holt D.H."/>
            <person name="Pandey A.P."/>
            <person name="Papenfuss A.P."/>
            <person name="Gasser R.B.G."/>
            <person name="Fischer K.F."/>
        </authorList>
    </citation>
    <scope>NUCLEOTIDE SEQUENCE</scope>
    <source>
        <strain evidence="2">SSS_KF_BRIS2020</strain>
    </source>
</reference>
<dbReference type="EMBL" id="WVUK01000056">
    <property type="protein sequence ID" value="KAF7492590.1"/>
    <property type="molecule type" value="Genomic_DNA"/>
</dbReference>